<gene>
    <name evidence="1" type="ORF">AWH69_02335</name>
</gene>
<dbReference type="Proteomes" id="UP000076976">
    <property type="component" value="Unassembled WGS sequence"/>
</dbReference>
<dbReference type="STRING" id="262209.AWH69_02335"/>
<evidence type="ECO:0000313" key="1">
    <source>
        <dbReference type="EMBL" id="OAB88657.1"/>
    </source>
</evidence>
<sequence>MALKTMGAYDFPSRSRQELYGEDQMVHVWWRDNPWLCSAVTQRAPRSMTFGDFWSQLIVPWAGTDPELAEGKDWSDFEWTLGGEPFAPDPQKSLADLGIAHKATLSMRGAAA</sequence>
<dbReference type="GO" id="GO:0018662">
    <property type="term" value="F:phenol 2-monooxygenase activity"/>
    <property type="evidence" value="ECO:0007669"/>
    <property type="project" value="InterPro"/>
</dbReference>
<comment type="caution">
    <text evidence="1">The sequence shown here is derived from an EMBL/GenBank/DDBJ whole genome shotgun (WGS) entry which is preliminary data.</text>
</comment>
<name>A0A176QFR6_9MICO</name>
<evidence type="ECO:0000313" key="2">
    <source>
        <dbReference type="Proteomes" id="UP000076976"/>
    </source>
</evidence>
<dbReference type="EMBL" id="LQZG01000001">
    <property type="protein sequence ID" value="OAB88657.1"/>
    <property type="molecule type" value="Genomic_DNA"/>
</dbReference>
<evidence type="ECO:0008006" key="3">
    <source>
        <dbReference type="Google" id="ProtNLM"/>
    </source>
</evidence>
<organism evidence="1 2">
    <name type="scientific">Janibacter melonis</name>
    <dbReference type="NCBI Taxonomy" id="262209"/>
    <lineage>
        <taxon>Bacteria</taxon>
        <taxon>Bacillati</taxon>
        <taxon>Actinomycetota</taxon>
        <taxon>Actinomycetes</taxon>
        <taxon>Micrococcales</taxon>
        <taxon>Intrasporangiaceae</taxon>
        <taxon>Janibacter</taxon>
    </lineage>
</organism>
<keyword evidence="2" id="KW-1185">Reference proteome</keyword>
<dbReference type="Pfam" id="PF04663">
    <property type="entry name" value="Phenol_monoox"/>
    <property type="match status" value="1"/>
</dbReference>
<reference evidence="1 2" key="1">
    <citation type="submission" date="2016-01" db="EMBL/GenBank/DDBJ databases">
        <title>Janibacter melonis strain CD11_4 genome sequencing and assembly.</title>
        <authorList>
            <person name="Nair G.R."/>
            <person name="Kaur G."/>
            <person name="Chander A.M."/>
            <person name="Mayilraj S."/>
        </authorList>
    </citation>
    <scope>NUCLEOTIDE SEQUENCE [LARGE SCALE GENOMIC DNA]</scope>
    <source>
        <strain evidence="1 2">CD11-4</strain>
    </source>
</reference>
<proteinExistence type="predicted"/>
<dbReference type="InterPro" id="IPR043010">
    <property type="entry name" value="Phenol_hydroxylase_sf"/>
</dbReference>
<accession>A0A176QFR6</accession>
<dbReference type="Gene3D" id="3.10.20.560">
    <property type="entry name" value="Phenol hydroxylase"/>
    <property type="match status" value="1"/>
</dbReference>
<dbReference type="InterPro" id="IPR006756">
    <property type="entry name" value="Phenol_hydroxylase"/>
</dbReference>
<dbReference type="AlphaFoldDB" id="A0A176QFR6"/>
<protein>
    <recommendedName>
        <fullName evidence="3">Phenol hydroxylase</fullName>
    </recommendedName>
</protein>
<dbReference type="RefSeq" id="WP_068270924.1">
    <property type="nucleotide sequence ID" value="NZ_LQZG01000001.1"/>
</dbReference>